<evidence type="ECO:0000259" key="9">
    <source>
        <dbReference type="PROSITE" id="PS50811"/>
    </source>
</evidence>
<dbReference type="InterPro" id="IPR001611">
    <property type="entry name" value="Leu-rich_rpt"/>
</dbReference>
<dbReference type="InterPro" id="IPR057135">
    <property type="entry name" value="At4g27190-like_LRR"/>
</dbReference>
<dbReference type="Proteomes" id="UP001168098">
    <property type="component" value="Unassembled WGS sequence"/>
</dbReference>
<dbReference type="InterPro" id="IPR003657">
    <property type="entry name" value="WRKY_dom"/>
</dbReference>
<accession>A0AA39DKH4</accession>
<evidence type="ECO:0000256" key="1">
    <source>
        <dbReference type="ARBA" id="ARBA00004123"/>
    </source>
</evidence>
<keyword evidence="5" id="KW-0238">DNA-binding</keyword>
<keyword evidence="2" id="KW-0433">Leucine-rich repeat</keyword>
<organism evidence="10 11">
    <name type="scientific">Vitis rotundifolia</name>
    <name type="common">Muscadine grape</name>
    <dbReference type="NCBI Taxonomy" id="103349"/>
    <lineage>
        <taxon>Eukaryota</taxon>
        <taxon>Viridiplantae</taxon>
        <taxon>Streptophyta</taxon>
        <taxon>Embryophyta</taxon>
        <taxon>Tracheophyta</taxon>
        <taxon>Spermatophyta</taxon>
        <taxon>Magnoliopsida</taxon>
        <taxon>eudicotyledons</taxon>
        <taxon>Gunneridae</taxon>
        <taxon>Pentapetalae</taxon>
        <taxon>rosids</taxon>
        <taxon>Vitales</taxon>
        <taxon>Vitaceae</taxon>
        <taxon>Viteae</taxon>
        <taxon>Vitis</taxon>
    </lineage>
</organism>
<proteinExistence type="predicted"/>
<dbReference type="InterPro" id="IPR003591">
    <property type="entry name" value="Leu-rich_rpt_typical-subtyp"/>
</dbReference>
<keyword evidence="7" id="KW-0539">Nucleus</keyword>
<dbReference type="Pfam" id="PF03106">
    <property type="entry name" value="WRKY"/>
    <property type="match status" value="2"/>
</dbReference>
<evidence type="ECO:0000256" key="4">
    <source>
        <dbReference type="ARBA" id="ARBA00023015"/>
    </source>
</evidence>
<dbReference type="Gene3D" id="3.80.10.10">
    <property type="entry name" value="Ribonuclease Inhibitor"/>
    <property type="match status" value="2"/>
</dbReference>
<dbReference type="EMBL" id="JARBHA010000012">
    <property type="protein sequence ID" value="KAJ9687686.1"/>
    <property type="molecule type" value="Genomic_DNA"/>
</dbReference>
<feature type="domain" description="WRKY" evidence="9">
    <location>
        <begin position="1221"/>
        <end position="1287"/>
    </location>
</feature>
<keyword evidence="3" id="KW-0677">Repeat</keyword>
<dbReference type="SUPFAM" id="SSF118290">
    <property type="entry name" value="WRKY DNA-binding domain"/>
    <property type="match status" value="2"/>
</dbReference>
<gene>
    <name evidence="10" type="ORF">PVL29_016247</name>
</gene>
<feature type="domain" description="WRKY" evidence="9">
    <location>
        <begin position="1302"/>
        <end position="1368"/>
    </location>
</feature>
<comment type="subcellular location">
    <subcellularLocation>
        <location evidence="1">Nucleus</location>
    </subcellularLocation>
</comment>
<dbReference type="PROSITE" id="PS50811">
    <property type="entry name" value="WRKY"/>
    <property type="match status" value="2"/>
</dbReference>
<dbReference type="SUPFAM" id="SSF52540">
    <property type="entry name" value="P-loop containing nucleoside triphosphate hydrolases"/>
    <property type="match status" value="1"/>
</dbReference>
<dbReference type="Pfam" id="PF13855">
    <property type="entry name" value="LRR_8"/>
    <property type="match status" value="1"/>
</dbReference>
<evidence type="ECO:0000313" key="10">
    <source>
        <dbReference type="EMBL" id="KAJ9687686.1"/>
    </source>
</evidence>
<feature type="region of interest" description="Disordered" evidence="8">
    <location>
        <begin position="34"/>
        <end position="67"/>
    </location>
</feature>
<sequence length="1386" mass="158889">MHNTTCTNPHHTVQPSCLRMEPKQSNSQNLAVEGTSQLGKAIDPDSDSDWEWDMNSDSDSDTLGFSNDQGEQLHQRWKWLNLPWTLPLSSHTVRFRNVLGEDSQRLLRRWPLSSEGDPNPMNLRKRVMKWLDKKAQFDTKAEASRPSCAHSQNLIYMKHRKRVMKWLKELDKKAQFDRKAEASRASHAHSQNLILSKINITGPSTQLEDDRSVYERIKQSAEILNRTKDIVCLIISCPPMSLVNGESYKRNQYKWVRDILKINDVVREMEAPSKKKEIDAFKLENRISTLMTRYMDEIEPLFPQVVIAKSFRGIDVERHGQIMPTPKRIYDLAVDYAIREILHHIEYPKIRKIGISGSHGETVISELRGELQECCIFDHVIDVDVSRCSTIEEIRFSIERELFPSTSGERKLDEALKGTNFFILLHEVGERVNLYDMGTNWWNSKKIQKIVYTTISQNVDNVTAVGVEIRMENHLLPWELFCVNVGEVVHSSGIQCLAINVVEKCCGHLLAVVIMARALKDVNDVLIWEYASYTLGLQHRSQAKDRVLFNALAFMWGHLCSTNKCVQYCVDMENWGQIEKVHLIEEWITSGLVGTFDEGEQIVGDLVNAFLLESFQYGDSNFVRMRREIHEELLNFLRFESCSPFLRLGGWGLTEPPKDETWEKASEMHLMNNKLSELPTSPHGSQLKVLFLQSNHHLRAIPPMFFEGLPVLQILDLSYTRIRSLPQSLFKLFELRIFFLRGCELLIELPPEVGKLGNLEVLNLEGTKIIKLPVEVSRLKKLKCLKLSFHGHRKNQSSTPIPLNVIQELFQLQDLSIDVNPDDERWNATMEDIVREVCSLEQLEALKLYVPHVAPLDHFMRDGTLSVYLSLVHFRLVVGSHHSRIISRLPHELAVKFELQERSLKYVNGEGIPSQIKEVLQHCTALFLDRHLTLTKLSEFGIGNMKKLEFCVLGECYKIETIVDEAENCKQREDDGDVYGENILGSLQFLRLHYMKNLVSIWKGPVSRGCLSSLKSLALHECPQLTTIFTLGLLENLNSLEELVAEWCPEINSIVTLEDPAEHRSFPLRTYLPNLRKISLHYMPKLVNISSGLHIAPKLEWMSFYNCPRLETLSDMEVCNGIKVIIGEADWWSILKRSSYFGLAQWHNVFVPIKSDADLATQLEEIENQLLAERQERKPSQLPGSCDFMGALAFEATTASKEKQLRSRVKKTIRVPAIRSKIADIPADEYSWRMYGQKSIEGSPYPRSYYRCVSKRGCPAKKRVERASDDPAMLIVTYEGEHSHSQVAMQVKTIRVPAISSKIADIPADEYSWRKYGEKSIEGSLYPRSYYRCSSMRGCPATKQVQRDSDDAAMLFVTYRGEHSHSQVAMQEMTSHGGVGLVFEST</sequence>
<dbReference type="InterPro" id="IPR036576">
    <property type="entry name" value="WRKY_dom_sf"/>
</dbReference>
<dbReference type="InterPro" id="IPR027417">
    <property type="entry name" value="P-loop_NTPase"/>
</dbReference>
<keyword evidence="6" id="KW-0804">Transcription</keyword>
<reference evidence="10 11" key="1">
    <citation type="journal article" date="2023" name="BMC Biotechnol.">
        <title>Vitis rotundifolia cv Carlos genome sequencing.</title>
        <authorList>
            <person name="Huff M."/>
            <person name="Hulse-Kemp A."/>
            <person name="Scheffler B."/>
            <person name="Youngblood R."/>
            <person name="Simpson S."/>
            <person name="Babiker E."/>
            <person name="Staton M."/>
        </authorList>
    </citation>
    <scope>NUCLEOTIDE SEQUENCE [LARGE SCALE GENOMIC DNA]</scope>
    <source>
        <tissue evidence="10">Leaf</tissue>
    </source>
</reference>
<dbReference type="GO" id="GO:0043531">
    <property type="term" value="F:ADP binding"/>
    <property type="evidence" value="ECO:0007669"/>
    <property type="project" value="InterPro"/>
</dbReference>
<dbReference type="SMART" id="SM00369">
    <property type="entry name" value="LRR_TYP"/>
    <property type="match status" value="3"/>
</dbReference>
<dbReference type="SMART" id="SM00774">
    <property type="entry name" value="WRKY"/>
    <property type="match status" value="2"/>
</dbReference>
<evidence type="ECO:0000256" key="5">
    <source>
        <dbReference type="ARBA" id="ARBA00023125"/>
    </source>
</evidence>
<evidence type="ECO:0000256" key="6">
    <source>
        <dbReference type="ARBA" id="ARBA00023163"/>
    </source>
</evidence>
<dbReference type="SUPFAM" id="SSF52058">
    <property type="entry name" value="L domain-like"/>
    <property type="match status" value="1"/>
</dbReference>
<evidence type="ECO:0000256" key="8">
    <source>
        <dbReference type="SAM" id="MobiDB-lite"/>
    </source>
</evidence>
<keyword evidence="4" id="KW-0805">Transcription regulation</keyword>
<dbReference type="FunFam" id="2.20.25.80:FF:000004">
    <property type="entry name" value="WRKY transcription factor 65"/>
    <property type="match status" value="1"/>
</dbReference>
<dbReference type="GO" id="GO:0005634">
    <property type="term" value="C:nucleus"/>
    <property type="evidence" value="ECO:0007669"/>
    <property type="project" value="UniProtKB-SubCell"/>
</dbReference>
<name>A0AA39DKH4_VITRO</name>
<dbReference type="Pfam" id="PF23247">
    <property type="entry name" value="LRR_RPS2"/>
    <property type="match status" value="1"/>
</dbReference>
<dbReference type="GO" id="GO:0043565">
    <property type="term" value="F:sequence-specific DNA binding"/>
    <property type="evidence" value="ECO:0007669"/>
    <property type="project" value="InterPro"/>
</dbReference>
<feature type="compositionally biased region" description="Acidic residues" evidence="8">
    <location>
        <begin position="44"/>
        <end position="60"/>
    </location>
</feature>
<evidence type="ECO:0000256" key="7">
    <source>
        <dbReference type="ARBA" id="ARBA00023242"/>
    </source>
</evidence>
<comment type="caution">
    <text evidence="10">The sequence shown here is derived from an EMBL/GenBank/DDBJ whole genome shotgun (WGS) entry which is preliminary data.</text>
</comment>
<evidence type="ECO:0000313" key="11">
    <source>
        <dbReference type="Proteomes" id="UP001168098"/>
    </source>
</evidence>
<keyword evidence="11" id="KW-1185">Reference proteome</keyword>
<dbReference type="GO" id="GO:0003700">
    <property type="term" value="F:DNA-binding transcription factor activity"/>
    <property type="evidence" value="ECO:0007669"/>
    <property type="project" value="InterPro"/>
</dbReference>
<dbReference type="PANTHER" id="PTHR31282">
    <property type="entry name" value="WRKY TRANSCRIPTION FACTOR 21-RELATED"/>
    <property type="match status" value="1"/>
</dbReference>
<evidence type="ECO:0000256" key="2">
    <source>
        <dbReference type="ARBA" id="ARBA00022614"/>
    </source>
</evidence>
<dbReference type="InterPro" id="IPR032675">
    <property type="entry name" value="LRR_dom_sf"/>
</dbReference>
<dbReference type="Gene3D" id="2.20.25.80">
    <property type="entry name" value="WRKY domain"/>
    <property type="match status" value="2"/>
</dbReference>
<dbReference type="InterPro" id="IPR044810">
    <property type="entry name" value="WRKY_plant"/>
</dbReference>
<protein>
    <recommendedName>
        <fullName evidence="9">WRKY domain-containing protein</fullName>
    </recommendedName>
</protein>
<evidence type="ECO:0000256" key="3">
    <source>
        <dbReference type="ARBA" id="ARBA00022737"/>
    </source>
</evidence>